<dbReference type="PROSITE" id="PS51184">
    <property type="entry name" value="JMJC"/>
    <property type="match status" value="1"/>
</dbReference>
<sequence length="798" mass="90074">MVTAIQHMIDPSPPHTTPPTCLTHPSPTEPHESHLETLKLPIAPPSISSYNPPRESSPHDRTPYETEDIDLPDTELVTQNRAAHIEALRAELRACTDEAQRFRVCIDERDRLTAILEAHNVEIAMSHKLMAEECLSYRHLCDTEQLDARYRGTWDHFIGVARKGGTERLQHYGWYAESRTFCKQLAAAAKEVPEWEEAVVKLNQIRLSRHRDIRKSPIKVGKAKITTDDVSNLKEWRGRSSNFDPAKPANQTLDYRPVWHDEMPEHGLDIHGLVVEQGDGDVSPLPARPDVPHTRDAPEHSATTTGPSAAKRRLSYQIEDDTQDQRRKKQVSDQRADVSAPERVTRQSPRTVPSRSPPSSSDSDPSPSVLRGHQEDGHAPPARSNHPTPAPPERINSPPVSDSQQPADAPVDCTIQRNSFLGQVHQHLDSICSSPRRPPSTWRDMTSSQMHHLLTHIRKPNTDTENGPVEAYFVPSKEARKLLDTGSVTVPIVVLDDQPFEWCGSSQPIEQLFSDGWIVDLDRKVSVQIPSLGIKKQSYQTKSLRHIRDRFIPNEPTDDPWNLLNFANPLPPSVLPRFLTGPNCQLIQRVREHVLSRNSAERETASAEDVGKWQAVTDWALMSQGGHNTGPHTDSHGMGTWITVQGGGLGFGYILPDRDFDWDAWRNDRSYHAGRNRYIILEPQQTVYFPPGTIHFVFRSPNVQTLAIGGHVLQWSGIRRWLHVIKQQELDPSTTNEHVDIDSSKFWRTPILELVRKRVQEGAVQLLGGADVADDIMKIMNDWENWKPDVANFLGDRA</sequence>
<keyword evidence="4" id="KW-1185">Reference proteome</keyword>
<evidence type="ECO:0000313" key="4">
    <source>
        <dbReference type="Proteomes" id="UP000604273"/>
    </source>
</evidence>
<feature type="compositionally biased region" description="Low complexity" evidence="1">
    <location>
        <begin position="348"/>
        <end position="369"/>
    </location>
</feature>
<dbReference type="OrthoDB" id="5077844at2759"/>
<feature type="region of interest" description="Disordered" evidence="1">
    <location>
        <begin position="1"/>
        <end position="65"/>
    </location>
</feature>
<feature type="region of interest" description="Disordered" evidence="1">
    <location>
        <begin position="276"/>
        <end position="410"/>
    </location>
</feature>
<feature type="compositionally biased region" description="Basic and acidic residues" evidence="1">
    <location>
        <begin position="290"/>
        <end position="299"/>
    </location>
</feature>
<comment type="caution">
    <text evidence="3">The sequence shown here is derived from an EMBL/GenBank/DDBJ whole genome shotgun (WGS) entry which is preliminary data.</text>
</comment>
<organism evidence="3 4">
    <name type="scientific">Fusarium gaditjirri</name>
    <dbReference type="NCBI Taxonomy" id="282569"/>
    <lineage>
        <taxon>Eukaryota</taxon>
        <taxon>Fungi</taxon>
        <taxon>Dikarya</taxon>
        <taxon>Ascomycota</taxon>
        <taxon>Pezizomycotina</taxon>
        <taxon>Sordariomycetes</taxon>
        <taxon>Hypocreomycetidae</taxon>
        <taxon>Hypocreales</taxon>
        <taxon>Nectriaceae</taxon>
        <taxon>Fusarium</taxon>
        <taxon>Fusarium nisikadoi species complex</taxon>
    </lineage>
</organism>
<evidence type="ECO:0000259" key="2">
    <source>
        <dbReference type="PROSITE" id="PS51184"/>
    </source>
</evidence>
<gene>
    <name evidence="3" type="ORF">FGADI_5418</name>
</gene>
<evidence type="ECO:0000313" key="3">
    <source>
        <dbReference type="EMBL" id="KAF4954205.1"/>
    </source>
</evidence>
<dbReference type="Proteomes" id="UP000604273">
    <property type="component" value="Unassembled WGS sequence"/>
</dbReference>
<dbReference type="InterPro" id="IPR003347">
    <property type="entry name" value="JmjC_dom"/>
</dbReference>
<dbReference type="Gene3D" id="2.60.120.650">
    <property type="entry name" value="Cupin"/>
    <property type="match status" value="1"/>
</dbReference>
<feature type="domain" description="JmjC" evidence="2">
    <location>
        <begin position="591"/>
        <end position="729"/>
    </location>
</feature>
<dbReference type="SUPFAM" id="SSF51197">
    <property type="entry name" value="Clavaminate synthase-like"/>
    <property type="match status" value="1"/>
</dbReference>
<dbReference type="AlphaFoldDB" id="A0A8H4TA71"/>
<evidence type="ECO:0000256" key="1">
    <source>
        <dbReference type="SAM" id="MobiDB-lite"/>
    </source>
</evidence>
<accession>A0A8H4TA71</accession>
<reference evidence="3" key="2">
    <citation type="submission" date="2020-05" db="EMBL/GenBank/DDBJ databases">
        <authorList>
            <person name="Kim H.-S."/>
            <person name="Proctor R.H."/>
            <person name="Brown D.W."/>
        </authorList>
    </citation>
    <scope>NUCLEOTIDE SEQUENCE</scope>
    <source>
        <strain evidence="3">NRRL 45417</strain>
    </source>
</reference>
<name>A0A8H4TA71_9HYPO</name>
<protein>
    <recommendedName>
        <fullName evidence="2">JmjC domain-containing protein</fullName>
    </recommendedName>
</protein>
<reference evidence="3" key="1">
    <citation type="journal article" date="2020" name="BMC Genomics">
        <title>Correction to: Identification and distribution of gene clusters required for synthesis of sphingolipid metabolism inhibitors in diverse species of the filamentous fungus Fusarium.</title>
        <authorList>
            <person name="Kim H.S."/>
            <person name="Lohmar J.M."/>
            <person name="Busman M."/>
            <person name="Brown D.W."/>
            <person name="Naumann T.A."/>
            <person name="Divon H.H."/>
            <person name="Lysoe E."/>
            <person name="Uhlig S."/>
            <person name="Proctor R.H."/>
        </authorList>
    </citation>
    <scope>NUCLEOTIDE SEQUENCE</scope>
    <source>
        <strain evidence="3">NRRL 45417</strain>
    </source>
</reference>
<dbReference type="EMBL" id="JABFAI010000124">
    <property type="protein sequence ID" value="KAF4954205.1"/>
    <property type="molecule type" value="Genomic_DNA"/>
</dbReference>
<proteinExistence type="predicted"/>